<feature type="domain" description="CN hydrolase" evidence="2">
    <location>
        <begin position="1"/>
        <end position="217"/>
    </location>
</feature>
<dbReference type="Gene3D" id="3.60.110.10">
    <property type="entry name" value="Carbon-nitrogen hydrolase"/>
    <property type="match status" value="1"/>
</dbReference>
<dbReference type="PROSITE" id="PS50263">
    <property type="entry name" value="CN_HYDROLASE"/>
    <property type="match status" value="1"/>
</dbReference>
<name>A0ABD4L536_9GAMM</name>
<sequence length="275" mass="30550">MHSPSAAEMVVYPELHLCSLGMESMSQEEYYAAYAEPLDGPRGQRLAELAREFGIWLIPGTVLERASDGRVYNTAVVYDPQGKLVTSYRKIFTWRPYEPMCVGREFVVFDMPGKGRIGLSICYDAWYPELSRHLAWMGAELIVNLVQTPTTGRIPEVPINVANAIVNQVWVASVNGAAPTAFGKSLLIDPEGNIRVESGGMETCTLLSIIDFNQVSAARRFGTNGDSWPWEHFQEGDSPLALPLYNGHIAPPRWQPMLPPETPEALRPADGRSER</sequence>
<organism evidence="3 4">
    <name type="scientific">Bisbaumannia pacifica</name>
    <dbReference type="NCBI Taxonomy" id="77098"/>
    <lineage>
        <taxon>Bacteria</taxon>
        <taxon>Pseudomonadati</taxon>
        <taxon>Pseudomonadota</taxon>
        <taxon>Gammaproteobacteria</taxon>
        <taxon>Oceanospirillales</taxon>
        <taxon>Halomonadaceae</taxon>
        <taxon>Bisbaumannia</taxon>
    </lineage>
</organism>
<dbReference type="CDD" id="cd07197">
    <property type="entry name" value="nitrilase"/>
    <property type="match status" value="1"/>
</dbReference>
<evidence type="ECO:0000313" key="4">
    <source>
        <dbReference type="Proteomes" id="UP000651738"/>
    </source>
</evidence>
<dbReference type="InterPro" id="IPR003010">
    <property type="entry name" value="C-N_Hydrolase"/>
</dbReference>
<dbReference type="SUPFAM" id="SSF56317">
    <property type="entry name" value="Carbon-nitrogen hydrolase"/>
    <property type="match status" value="1"/>
</dbReference>
<evidence type="ECO:0000256" key="1">
    <source>
        <dbReference type="SAM" id="MobiDB-lite"/>
    </source>
</evidence>
<dbReference type="RefSeq" id="WP_198058566.1">
    <property type="nucleotide sequence ID" value="NZ_JAEDAF010000024.1"/>
</dbReference>
<dbReference type="EMBL" id="JAEDAF010000024">
    <property type="protein sequence ID" value="MBH8581875.1"/>
    <property type="molecule type" value="Genomic_DNA"/>
</dbReference>
<accession>A0ABD4L536</accession>
<dbReference type="GO" id="GO:0016787">
    <property type="term" value="F:hydrolase activity"/>
    <property type="evidence" value="ECO:0007669"/>
    <property type="project" value="UniProtKB-KW"/>
</dbReference>
<comment type="caution">
    <text evidence="3">The sequence shown here is derived from an EMBL/GenBank/DDBJ whole genome shotgun (WGS) entry which is preliminary data.</text>
</comment>
<proteinExistence type="predicted"/>
<evidence type="ECO:0000259" key="2">
    <source>
        <dbReference type="PROSITE" id="PS50263"/>
    </source>
</evidence>
<feature type="compositionally biased region" description="Pro residues" evidence="1">
    <location>
        <begin position="253"/>
        <end position="262"/>
    </location>
</feature>
<reference evidence="3 4" key="1">
    <citation type="submission" date="2020-12" db="EMBL/GenBank/DDBJ databases">
        <title>Draft genome sequence of Halomonas pacifica strain CARE-V15.</title>
        <authorList>
            <person name="Vignesh N."/>
            <person name="Thabitha A."/>
            <person name="Saravanan R."/>
            <person name="Manigandan V."/>
        </authorList>
    </citation>
    <scope>NUCLEOTIDE SEQUENCE [LARGE SCALE GENOMIC DNA]</scope>
    <source>
        <strain evidence="3 4">CARE-V15</strain>
    </source>
</reference>
<protein>
    <submittedName>
        <fullName evidence="3">Carbon-nitrogen hydrolase family protein</fullName>
    </submittedName>
</protein>
<keyword evidence="3" id="KW-0378">Hydrolase</keyword>
<dbReference type="InterPro" id="IPR036526">
    <property type="entry name" value="C-N_Hydrolase_sf"/>
</dbReference>
<dbReference type="PANTHER" id="PTHR23088:SF27">
    <property type="entry name" value="DEAMINATED GLUTATHIONE AMIDASE"/>
    <property type="match status" value="1"/>
</dbReference>
<gene>
    <name evidence="3" type="ORF">I7V36_17370</name>
</gene>
<dbReference type="Pfam" id="PF00795">
    <property type="entry name" value="CN_hydrolase"/>
    <property type="match status" value="1"/>
</dbReference>
<evidence type="ECO:0000313" key="3">
    <source>
        <dbReference type="EMBL" id="MBH8581875.1"/>
    </source>
</evidence>
<dbReference type="PANTHER" id="PTHR23088">
    <property type="entry name" value="NITRILASE-RELATED"/>
    <property type="match status" value="1"/>
</dbReference>
<dbReference type="AlphaFoldDB" id="A0ABD4L536"/>
<feature type="region of interest" description="Disordered" evidence="1">
    <location>
        <begin position="253"/>
        <end position="275"/>
    </location>
</feature>
<dbReference type="Proteomes" id="UP000651738">
    <property type="component" value="Unassembled WGS sequence"/>
</dbReference>